<evidence type="ECO:0000256" key="8">
    <source>
        <dbReference type="ARBA" id="ARBA00022741"/>
    </source>
</evidence>
<comment type="catalytic activity">
    <reaction evidence="11">
        <text>L-threonine + hydrogencarbonate + ATP = L-threonylcarbamoyladenylate + diphosphate + H2O</text>
        <dbReference type="Rhea" id="RHEA:36407"/>
        <dbReference type="ChEBI" id="CHEBI:15377"/>
        <dbReference type="ChEBI" id="CHEBI:17544"/>
        <dbReference type="ChEBI" id="CHEBI:30616"/>
        <dbReference type="ChEBI" id="CHEBI:33019"/>
        <dbReference type="ChEBI" id="CHEBI:57926"/>
        <dbReference type="ChEBI" id="CHEBI:73682"/>
        <dbReference type="EC" id="2.7.7.87"/>
    </reaction>
</comment>
<proteinExistence type="inferred from homology"/>
<evidence type="ECO:0000313" key="14">
    <source>
        <dbReference type="Proteomes" id="UP000639010"/>
    </source>
</evidence>
<dbReference type="PANTHER" id="PTHR17490:SF16">
    <property type="entry name" value="THREONYLCARBAMOYL-AMP SYNTHASE"/>
    <property type="match status" value="1"/>
</dbReference>
<evidence type="ECO:0000256" key="3">
    <source>
        <dbReference type="ARBA" id="ARBA00012584"/>
    </source>
</evidence>
<dbReference type="Gene3D" id="3.90.870.10">
    <property type="entry name" value="DHBP synthase"/>
    <property type="match status" value="1"/>
</dbReference>
<dbReference type="SUPFAM" id="SSF55821">
    <property type="entry name" value="YrdC/RibB"/>
    <property type="match status" value="1"/>
</dbReference>
<dbReference type="InterPro" id="IPR006070">
    <property type="entry name" value="Sua5-like_dom"/>
</dbReference>
<evidence type="ECO:0000256" key="1">
    <source>
        <dbReference type="ARBA" id="ARBA00004496"/>
    </source>
</evidence>
<feature type="domain" description="YrdC-like" evidence="12">
    <location>
        <begin position="1"/>
        <end position="190"/>
    </location>
</feature>
<dbReference type="NCBIfam" id="TIGR00057">
    <property type="entry name" value="L-threonylcarbamoyladenylate synthase"/>
    <property type="match status" value="1"/>
</dbReference>
<keyword evidence="4" id="KW-0963">Cytoplasm</keyword>
<evidence type="ECO:0000256" key="2">
    <source>
        <dbReference type="ARBA" id="ARBA00007663"/>
    </source>
</evidence>
<evidence type="ECO:0000256" key="10">
    <source>
        <dbReference type="ARBA" id="ARBA00029774"/>
    </source>
</evidence>
<sequence>MSRQHEVEVLELACGGLVIYPTETFYALGCLATMHQAVEKIISAKGRPADKPLPLIVSDWEMAERFLRLTKAEEELARKFWPGPLSIVAEVDPRVSPLAKDHTGRSAVRMSPHVIAARLCHEAGAPLVSSSANRSGLPPVCRPDELDSELVRDSGALVIASTPWPGGGLPSTLVKIVGAESVRILRAGAISAREIIAAGVEVVS</sequence>
<dbReference type="Proteomes" id="UP000639010">
    <property type="component" value="Unassembled WGS sequence"/>
</dbReference>
<evidence type="ECO:0000313" key="13">
    <source>
        <dbReference type="EMBL" id="MBE1426065.1"/>
    </source>
</evidence>
<keyword evidence="7 13" id="KW-0548">Nucleotidyltransferase</keyword>
<dbReference type="InterPro" id="IPR050156">
    <property type="entry name" value="TC-AMP_synthase_SUA5"/>
</dbReference>
<keyword evidence="14" id="KW-1185">Reference proteome</keyword>
<evidence type="ECO:0000256" key="11">
    <source>
        <dbReference type="ARBA" id="ARBA00048366"/>
    </source>
</evidence>
<accession>A0ABR9H5V3</accession>
<comment type="caution">
    <text evidence="13">The sequence shown here is derived from an EMBL/GenBank/DDBJ whole genome shotgun (WGS) entry which is preliminary data.</text>
</comment>
<evidence type="ECO:0000259" key="12">
    <source>
        <dbReference type="PROSITE" id="PS51163"/>
    </source>
</evidence>
<evidence type="ECO:0000256" key="6">
    <source>
        <dbReference type="ARBA" id="ARBA00022694"/>
    </source>
</evidence>
<dbReference type="InterPro" id="IPR017945">
    <property type="entry name" value="DHBP_synth_RibB-like_a/b_dom"/>
</dbReference>
<dbReference type="PANTHER" id="PTHR17490">
    <property type="entry name" value="SUA5"/>
    <property type="match status" value="1"/>
</dbReference>
<keyword evidence="8" id="KW-0547">Nucleotide-binding</keyword>
<evidence type="ECO:0000256" key="5">
    <source>
        <dbReference type="ARBA" id="ARBA00022679"/>
    </source>
</evidence>
<comment type="similarity">
    <text evidence="2">Belongs to the SUA5 family.</text>
</comment>
<dbReference type="PROSITE" id="PS51163">
    <property type="entry name" value="YRDC"/>
    <property type="match status" value="1"/>
</dbReference>
<dbReference type="EC" id="2.7.7.87" evidence="3"/>
<keyword evidence="5 13" id="KW-0808">Transferase</keyword>
<evidence type="ECO:0000256" key="7">
    <source>
        <dbReference type="ARBA" id="ARBA00022695"/>
    </source>
</evidence>
<name>A0ABR9H5V3_9BACT</name>
<comment type="subcellular location">
    <subcellularLocation>
        <location evidence="1">Cytoplasm</location>
    </subcellularLocation>
</comment>
<reference evidence="13 14" key="1">
    <citation type="submission" date="2020-10" db="EMBL/GenBank/DDBJ databases">
        <title>Genomic Encyclopedia of Type Strains, Phase IV (KMG-IV): sequencing the most valuable type-strain genomes for metagenomic binning, comparative biology and taxonomic classification.</title>
        <authorList>
            <person name="Goeker M."/>
        </authorList>
    </citation>
    <scope>NUCLEOTIDE SEQUENCE [LARGE SCALE GENOMIC DNA]</scope>
    <source>
        <strain evidence="13 14">DSM 4194</strain>
    </source>
</reference>
<organism evidence="13 14">
    <name type="scientific">Desulfomicrobium macestii</name>
    <dbReference type="NCBI Taxonomy" id="90731"/>
    <lineage>
        <taxon>Bacteria</taxon>
        <taxon>Pseudomonadati</taxon>
        <taxon>Thermodesulfobacteriota</taxon>
        <taxon>Desulfovibrionia</taxon>
        <taxon>Desulfovibrionales</taxon>
        <taxon>Desulfomicrobiaceae</taxon>
        <taxon>Desulfomicrobium</taxon>
    </lineage>
</organism>
<keyword evidence="6" id="KW-0819">tRNA processing</keyword>
<gene>
    <name evidence="13" type="ORF">H4684_002726</name>
</gene>
<dbReference type="Pfam" id="PF01300">
    <property type="entry name" value="Sua5_yciO_yrdC"/>
    <property type="match status" value="1"/>
</dbReference>
<keyword evidence="9" id="KW-0067">ATP-binding</keyword>
<dbReference type="GO" id="GO:0061710">
    <property type="term" value="F:L-threonylcarbamoyladenylate synthase"/>
    <property type="evidence" value="ECO:0007669"/>
    <property type="project" value="UniProtKB-EC"/>
</dbReference>
<dbReference type="EMBL" id="JADBGG010000021">
    <property type="protein sequence ID" value="MBE1426065.1"/>
    <property type="molecule type" value="Genomic_DNA"/>
</dbReference>
<dbReference type="RefSeq" id="WP_192624128.1">
    <property type="nucleotide sequence ID" value="NZ_JADBGG010000021.1"/>
</dbReference>
<protein>
    <recommendedName>
        <fullName evidence="10">L-threonylcarbamoyladenylate synthase</fullName>
        <ecNumber evidence="3">2.7.7.87</ecNumber>
    </recommendedName>
    <alternativeName>
        <fullName evidence="10">L-threonylcarbamoyladenylate synthase</fullName>
    </alternativeName>
</protein>
<evidence type="ECO:0000256" key="9">
    <source>
        <dbReference type="ARBA" id="ARBA00022840"/>
    </source>
</evidence>
<evidence type="ECO:0000256" key="4">
    <source>
        <dbReference type="ARBA" id="ARBA00022490"/>
    </source>
</evidence>